<organism evidence="2 3">
    <name type="scientific">Nitrogeniibacter mangrovi</name>
    <dbReference type="NCBI Taxonomy" id="2016596"/>
    <lineage>
        <taxon>Bacteria</taxon>
        <taxon>Pseudomonadati</taxon>
        <taxon>Pseudomonadota</taxon>
        <taxon>Betaproteobacteria</taxon>
        <taxon>Rhodocyclales</taxon>
        <taxon>Zoogloeaceae</taxon>
        <taxon>Nitrogeniibacter</taxon>
    </lineage>
</organism>
<dbReference type="KEGG" id="azq:G3580_03930"/>
<dbReference type="GO" id="GO:0051604">
    <property type="term" value="P:protein maturation"/>
    <property type="evidence" value="ECO:0007669"/>
    <property type="project" value="TreeGrafter"/>
</dbReference>
<proteinExistence type="inferred from homology"/>
<dbReference type="SUPFAM" id="SSF159127">
    <property type="entry name" value="HupF/HypC-like"/>
    <property type="match status" value="1"/>
</dbReference>
<dbReference type="RefSeq" id="WP_173764026.1">
    <property type="nucleotide sequence ID" value="NZ_CP048836.1"/>
</dbReference>
<dbReference type="Gene3D" id="2.30.30.140">
    <property type="match status" value="1"/>
</dbReference>
<name>A0A6C1AZS0_9RHOO</name>
<evidence type="ECO:0000256" key="1">
    <source>
        <dbReference type="ARBA" id="ARBA00006018"/>
    </source>
</evidence>
<dbReference type="EMBL" id="CP048836">
    <property type="protein sequence ID" value="QID16856.1"/>
    <property type="molecule type" value="Genomic_DNA"/>
</dbReference>
<sequence>MCIGEPMQVIDREPAGARCRDRFGDVHLIDLMLVGEPPAGAWLLVFLNVAREVIDAARAAAMADALAAVDAVMRGDVPDVEAAFADLIDREPQLPDFLNGA</sequence>
<protein>
    <submittedName>
        <fullName evidence="2">HypC/HybG/HupF family hydrogenase formation chaperone</fullName>
    </submittedName>
</protein>
<reference evidence="2 3" key="1">
    <citation type="submission" date="2020-02" db="EMBL/GenBank/DDBJ databases">
        <title>Nitrogenibacter mangrovi gen. nov., sp. nov. isolated from mangrove sediment, a denitrifying betaproteobacterium.</title>
        <authorList>
            <person name="Liao H."/>
            <person name="Tian Y."/>
        </authorList>
    </citation>
    <scope>NUCLEOTIDE SEQUENCE [LARGE SCALE GENOMIC DNA]</scope>
    <source>
        <strain evidence="2 3">M9-3-2</strain>
    </source>
</reference>
<evidence type="ECO:0000313" key="3">
    <source>
        <dbReference type="Proteomes" id="UP000501991"/>
    </source>
</evidence>
<accession>A0A6C1AZS0</accession>
<dbReference type="InterPro" id="IPR001109">
    <property type="entry name" value="Hydrogenase_HupF/HypC"/>
</dbReference>
<dbReference type="PANTHER" id="PTHR35177:SF1">
    <property type="entry name" value="HYDROGENASE MATURATION FACTOR HYPC"/>
    <property type="match status" value="1"/>
</dbReference>
<dbReference type="PANTHER" id="PTHR35177">
    <property type="entry name" value="HYDROGENASE MATURATION FACTOR HYBG"/>
    <property type="match status" value="1"/>
</dbReference>
<comment type="similarity">
    <text evidence="1">Belongs to the HupF/HypC family.</text>
</comment>
<keyword evidence="3" id="KW-1185">Reference proteome</keyword>
<dbReference type="Pfam" id="PF01455">
    <property type="entry name" value="HupF_HypC"/>
    <property type="match status" value="1"/>
</dbReference>
<gene>
    <name evidence="2" type="ORF">G3580_03930</name>
</gene>
<dbReference type="Proteomes" id="UP000501991">
    <property type="component" value="Chromosome"/>
</dbReference>
<evidence type="ECO:0000313" key="2">
    <source>
        <dbReference type="EMBL" id="QID16856.1"/>
    </source>
</evidence>
<dbReference type="PRINTS" id="PR00445">
    <property type="entry name" value="HUPFHYPC"/>
</dbReference>
<dbReference type="GO" id="GO:0005506">
    <property type="term" value="F:iron ion binding"/>
    <property type="evidence" value="ECO:0007669"/>
    <property type="project" value="TreeGrafter"/>
</dbReference>
<dbReference type="GO" id="GO:1902670">
    <property type="term" value="F:carbon dioxide binding"/>
    <property type="evidence" value="ECO:0007669"/>
    <property type="project" value="TreeGrafter"/>
</dbReference>
<dbReference type="NCBIfam" id="TIGR00074">
    <property type="entry name" value="hypC_hupF"/>
    <property type="match status" value="1"/>
</dbReference>
<dbReference type="AlphaFoldDB" id="A0A6C1AZS0"/>